<organism evidence="4 5">
    <name type="scientific">Rhodalgimonas zhirmunskyi</name>
    <dbReference type="NCBI Taxonomy" id="2964767"/>
    <lineage>
        <taxon>Bacteria</taxon>
        <taxon>Pseudomonadati</taxon>
        <taxon>Pseudomonadota</taxon>
        <taxon>Alphaproteobacteria</taxon>
        <taxon>Rhodobacterales</taxon>
        <taxon>Roseobacteraceae</taxon>
        <taxon>Rhodalgimonas</taxon>
    </lineage>
</organism>
<dbReference type="InterPro" id="IPR051924">
    <property type="entry name" value="GST_Kappa/NadH"/>
</dbReference>
<evidence type="ECO:0000256" key="1">
    <source>
        <dbReference type="PIRNR" id="PIRNR006386"/>
    </source>
</evidence>
<accession>A0AAJ1UBZ3</accession>
<evidence type="ECO:0000313" key="4">
    <source>
        <dbReference type="EMBL" id="MDQ2095068.1"/>
    </source>
</evidence>
<comment type="similarity">
    <text evidence="1">Belongs to the GST superfamily. NadH family.</text>
</comment>
<gene>
    <name evidence="4" type="ORF">NOI20_13175</name>
</gene>
<dbReference type="GO" id="GO:1901170">
    <property type="term" value="P:naphthalene catabolic process"/>
    <property type="evidence" value="ECO:0007669"/>
    <property type="project" value="InterPro"/>
</dbReference>
<keyword evidence="1 4" id="KW-0413">Isomerase</keyword>
<dbReference type="SUPFAM" id="SSF52833">
    <property type="entry name" value="Thioredoxin-like"/>
    <property type="match status" value="1"/>
</dbReference>
<evidence type="ECO:0000256" key="2">
    <source>
        <dbReference type="PIRSR" id="PIRSR006386-1"/>
    </source>
</evidence>
<dbReference type="EC" id="5.99.1.4" evidence="1"/>
<evidence type="ECO:0000259" key="3">
    <source>
        <dbReference type="Pfam" id="PF01323"/>
    </source>
</evidence>
<dbReference type="InterPro" id="IPR001853">
    <property type="entry name" value="DSBA-like_thioredoxin_dom"/>
</dbReference>
<reference evidence="4" key="1">
    <citation type="submission" date="2022-07" db="EMBL/GenBank/DDBJ databases">
        <authorList>
            <person name="Otstavnykh N."/>
            <person name="Isaeva M."/>
            <person name="Bystritskaya E."/>
        </authorList>
    </citation>
    <scope>NUCLEOTIDE SEQUENCE</scope>
    <source>
        <strain evidence="4">10Alg 79</strain>
    </source>
</reference>
<dbReference type="InterPro" id="IPR036249">
    <property type="entry name" value="Thioredoxin-like_sf"/>
</dbReference>
<feature type="active site" description="Nucleophile" evidence="2">
    <location>
        <position position="12"/>
    </location>
</feature>
<dbReference type="CDD" id="cd03022">
    <property type="entry name" value="DsbA_HCCA_Iso"/>
    <property type="match status" value="1"/>
</dbReference>
<dbReference type="PIRSF" id="PIRSF006386">
    <property type="entry name" value="HCCAis_GSTk"/>
    <property type="match status" value="1"/>
</dbReference>
<dbReference type="EMBL" id="JANFFA010000003">
    <property type="protein sequence ID" value="MDQ2095068.1"/>
    <property type="molecule type" value="Genomic_DNA"/>
</dbReference>
<evidence type="ECO:0000313" key="5">
    <source>
        <dbReference type="Proteomes" id="UP001227162"/>
    </source>
</evidence>
<protein>
    <recommendedName>
        <fullName evidence="1">2-hydroxychromene-2-carboxylate isomerase</fullName>
        <ecNumber evidence="1">5.99.1.4</ecNumber>
    </recommendedName>
</protein>
<reference evidence="4" key="2">
    <citation type="submission" date="2023-04" db="EMBL/GenBank/DDBJ databases">
        <title>'Rhodoalgimonas zhirmunskyi' gen. nov., isolated from a red alga.</title>
        <authorList>
            <person name="Nedashkovskaya O.I."/>
            <person name="Otstavnykh N.Y."/>
            <person name="Bystritskaya E.P."/>
            <person name="Balabanova L.A."/>
            <person name="Isaeva M.P."/>
        </authorList>
    </citation>
    <scope>NUCLEOTIDE SEQUENCE</scope>
    <source>
        <strain evidence="4">10Alg 79</strain>
    </source>
</reference>
<dbReference type="InterPro" id="IPR044087">
    <property type="entry name" value="NahD-like"/>
</dbReference>
<dbReference type="PANTHER" id="PTHR42943">
    <property type="entry name" value="GLUTATHIONE S-TRANSFERASE KAPPA"/>
    <property type="match status" value="1"/>
</dbReference>
<dbReference type="Pfam" id="PF01323">
    <property type="entry name" value="DSBA"/>
    <property type="match status" value="1"/>
</dbReference>
<sequence>MMQIDYYFSTLSPFTYLAGLRLEEIAAKHGARISYRPMDVMALFARTGGTPVGERHPSRQAYRLQELARLSKKTGLPINVKPAFFPTNAAPSSYAVIAADQAQREGKADEGDLGALAHGLLRSCWYEEKDIAQDEVIGDCLEAAGFDRGLTLSGLLVGAENYARNTEQAVEAGVFGSPFYICEDGAAFWGQDRLEFLDAHLAGEL</sequence>
<name>A0AAJ1UBZ3_9RHOB</name>
<feature type="domain" description="DSBA-like thioredoxin" evidence="3">
    <location>
        <begin position="3"/>
        <end position="201"/>
    </location>
</feature>
<dbReference type="GO" id="GO:0006749">
    <property type="term" value="P:glutathione metabolic process"/>
    <property type="evidence" value="ECO:0007669"/>
    <property type="project" value="TreeGrafter"/>
</dbReference>
<comment type="catalytic activity">
    <reaction evidence="1">
        <text>2-hydroxychromene-2-carboxylate = (3E)-4-(2-hydroxyphenyl)-2-oxobut-3-enoate</text>
        <dbReference type="Rhea" id="RHEA:27401"/>
        <dbReference type="ChEBI" id="CHEBI:59350"/>
        <dbReference type="ChEBI" id="CHEBI:59353"/>
        <dbReference type="EC" id="5.99.1.4"/>
    </reaction>
</comment>
<dbReference type="AlphaFoldDB" id="A0AAJ1UBZ3"/>
<dbReference type="RefSeq" id="WP_317626670.1">
    <property type="nucleotide sequence ID" value="NZ_JANFFA010000003.1"/>
</dbReference>
<dbReference type="GO" id="GO:0004602">
    <property type="term" value="F:glutathione peroxidase activity"/>
    <property type="evidence" value="ECO:0007669"/>
    <property type="project" value="TreeGrafter"/>
</dbReference>
<dbReference type="GO" id="GO:0018845">
    <property type="term" value="F:2-hydroxychromene-2-carboxylate isomerase activity"/>
    <property type="evidence" value="ECO:0007669"/>
    <property type="project" value="UniProtKB-UniRule"/>
</dbReference>
<dbReference type="Gene3D" id="3.40.30.10">
    <property type="entry name" value="Glutaredoxin"/>
    <property type="match status" value="1"/>
</dbReference>
<dbReference type="Proteomes" id="UP001227162">
    <property type="component" value="Unassembled WGS sequence"/>
</dbReference>
<dbReference type="InterPro" id="IPR014440">
    <property type="entry name" value="HCCAis_GSTk"/>
</dbReference>
<proteinExistence type="inferred from homology"/>
<dbReference type="GO" id="GO:0004364">
    <property type="term" value="F:glutathione transferase activity"/>
    <property type="evidence" value="ECO:0007669"/>
    <property type="project" value="TreeGrafter"/>
</dbReference>
<comment type="caution">
    <text evidence="4">The sequence shown here is derived from an EMBL/GenBank/DDBJ whole genome shotgun (WGS) entry which is preliminary data.</text>
</comment>
<keyword evidence="5" id="KW-1185">Reference proteome</keyword>
<dbReference type="PANTHER" id="PTHR42943:SF13">
    <property type="entry name" value="GLUTATHIONE S-TRANSFERASE KAPPA-RELATED"/>
    <property type="match status" value="1"/>
</dbReference>